<dbReference type="Proteomes" id="UP000315423">
    <property type="component" value="Unassembled WGS sequence"/>
</dbReference>
<gene>
    <name evidence="1" type="ORF">C5S46_04455</name>
</gene>
<evidence type="ECO:0000313" key="1">
    <source>
        <dbReference type="EMBL" id="TKY91701.1"/>
    </source>
</evidence>
<accession>A0AC61SAT5</accession>
<reference evidence="1" key="1">
    <citation type="submission" date="2018-09" db="EMBL/GenBank/DDBJ databases">
        <title>A genomic encyclopedia of anaerobic methanotrophic archaea.</title>
        <authorList>
            <person name="Skennerton C.T."/>
            <person name="Chadwick G.L."/>
            <person name="Laso-Perez R."/>
            <person name="Leu A.O."/>
            <person name="Speth D.R."/>
            <person name="Yu H."/>
            <person name="Morgan-Lang C."/>
            <person name="Hatzenpichler R."/>
            <person name="Goudeau D."/>
            <person name="Malmstrom R."/>
            <person name="Woyke T."/>
            <person name="Hallam S."/>
            <person name="Tyson G.W."/>
            <person name="Wegener G."/>
            <person name="Boetius A."/>
            <person name="Orphan V.J."/>
        </authorList>
    </citation>
    <scope>NUCLEOTIDE SEQUENCE</scope>
    <source>
        <strain evidence="1">CONS3730D10UFb2</strain>
    </source>
</reference>
<comment type="caution">
    <text evidence="1">The sequence shown here is derived from an EMBL/GenBank/DDBJ whole genome shotgun (WGS) entry which is preliminary data.</text>
</comment>
<name>A0AC61SAT5_9EURY</name>
<protein>
    <submittedName>
        <fullName evidence="1">Stage II sporulation protein M</fullName>
    </submittedName>
</protein>
<dbReference type="EMBL" id="QYBA01000145">
    <property type="protein sequence ID" value="TKY91701.1"/>
    <property type="molecule type" value="Genomic_DNA"/>
</dbReference>
<organism evidence="1 2">
    <name type="scientific">Candidatus Methanomarinus sp</name>
    <dbReference type="NCBI Taxonomy" id="3386244"/>
    <lineage>
        <taxon>Archaea</taxon>
        <taxon>Methanobacteriati</taxon>
        <taxon>Methanobacteriota</taxon>
        <taxon>Stenosarchaea group</taxon>
        <taxon>Methanomicrobia</taxon>
        <taxon>Methanosarcinales</taxon>
        <taxon>ANME-2 cluster</taxon>
        <taxon>Candidatus Methanocomedenaceae</taxon>
        <taxon>Candidatus Methanomarinus</taxon>
    </lineage>
</organism>
<sequence>MINNRLTYLISIKYYFIFNTCLFALAIAAGYIAAYSNPGMVEGIIANFEESYGWLAHESHIKIMLFIFFNNTIASFLSMIMGIFFGIWPIFFILFNGVLIGAICFEIIDQLGVATVLFALIPHGIIEIPMILLSASIGLRLGTLLAQKILKKIEINIKEEVISALIFFVSIIVPLLFVAAFIETYITSFIFHFMTST</sequence>
<proteinExistence type="predicted"/>
<evidence type="ECO:0000313" key="2">
    <source>
        <dbReference type="Proteomes" id="UP000315423"/>
    </source>
</evidence>